<dbReference type="InterPro" id="IPR012337">
    <property type="entry name" value="RNaseH-like_sf"/>
</dbReference>
<evidence type="ECO:0000313" key="4">
    <source>
        <dbReference type="Proteomes" id="UP000014500"/>
    </source>
</evidence>
<feature type="domain" description="Integrase catalytic" evidence="2">
    <location>
        <begin position="291"/>
        <end position="377"/>
    </location>
</feature>
<dbReference type="eggNOG" id="KOG0017">
    <property type="taxonomic scope" value="Eukaryota"/>
</dbReference>
<dbReference type="SUPFAM" id="SSF53098">
    <property type="entry name" value="Ribonuclease H-like"/>
    <property type="match status" value="1"/>
</dbReference>
<keyword evidence="4" id="KW-1185">Reference proteome</keyword>
<dbReference type="Pfam" id="PF00665">
    <property type="entry name" value="rve"/>
    <property type="match status" value="1"/>
</dbReference>
<name>T1IKZ6_STRMM</name>
<accession>T1IKZ6</accession>
<reference evidence="4" key="1">
    <citation type="submission" date="2011-05" db="EMBL/GenBank/DDBJ databases">
        <authorList>
            <person name="Richards S.R."/>
            <person name="Qu J."/>
            <person name="Jiang H."/>
            <person name="Jhangiani S.N."/>
            <person name="Agravi P."/>
            <person name="Goodspeed R."/>
            <person name="Gross S."/>
            <person name="Mandapat C."/>
            <person name="Jackson L."/>
            <person name="Mathew T."/>
            <person name="Pu L."/>
            <person name="Thornton R."/>
            <person name="Saada N."/>
            <person name="Wilczek-Boney K.B."/>
            <person name="Lee S."/>
            <person name="Kovar C."/>
            <person name="Wu Y."/>
            <person name="Scherer S.E."/>
            <person name="Worley K.C."/>
            <person name="Muzny D.M."/>
            <person name="Gibbs R."/>
        </authorList>
    </citation>
    <scope>NUCLEOTIDE SEQUENCE</scope>
    <source>
        <strain evidence="4">Brora</strain>
    </source>
</reference>
<dbReference type="GO" id="GO:0003676">
    <property type="term" value="F:nucleic acid binding"/>
    <property type="evidence" value="ECO:0007669"/>
    <property type="project" value="InterPro"/>
</dbReference>
<organism evidence="3 4">
    <name type="scientific">Strigamia maritima</name>
    <name type="common">European centipede</name>
    <name type="synonym">Geophilus maritimus</name>
    <dbReference type="NCBI Taxonomy" id="126957"/>
    <lineage>
        <taxon>Eukaryota</taxon>
        <taxon>Metazoa</taxon>
        <taxon>Ecdysozoa</taxon>
        <taxon>Arthropoda</taxon>
        <taxon>Myriapoda</taxon>
        <taxon>Chilopoda</taxon>
        <taxon>Pleurostigmophora</taxon>
        <taxon>Geophilomorpha</taxon>
        <taxon>Linotaeniidae</taxon>
        <taxon>Strigamia</taxon>
    </lineage>
</organism>
<evidence type="ECO:0000259" key="2">
    <source>
        <dbReference type="PROSITE" id="PS50994"/>
    </source>
</evidence>
<dbReference type="InterPro" id="IPR036397">
    <property type="entry name" value="RNaseH_sf"/>
</dbReference>
<sequence>MSTPEPSGRFGRWAVKIQCGAFKILYRQGSQNKVTDALSRALLLLVLPVTLPVTEIPITDHVEETEITQFWPDWSGHLPNPIRKISEKSEYFCNVGVKFCSDKSYEDVSKQEGGGEVDEPETLHSALTEIVNDIPPTRSEIIEAHDQIQFGRKFETLNGVNGSEEVRQEMDKYHNRVEWKHKIRGYILDVDDQSKLLVFFRPTFEEELNDSGNGFKTVISRSLVKKALFTCQGDPLSGHAGRSKTLDRAKHLYYWPRIDRDVCHYVNSYVHCQTYKPSQQKKCAAPYTLHNMTTPWEVMCTDIMGPKPASRSQYKWILVIIDQCTKFVKLYPLTTVTSSKIVDKVNEVACRFGHPSKIISDNGPQFVSTIYKEFCAKRHKYLSSPSKSYGTCK</sequence>
<evidence type="ECO:0000313" key="3">
    <source>
        <dbReference type="EnsemblMetazoa" id="SMAR001611-PA"/>
    </source>
</evidence>
<dbReference type="EC" id="2.7.7.49" evidence="1"/>
<protein>
    <recommendedName>
        <fullName evidence="1">RNA-directed DNA polymerase</fullName>
        <ecNumber evidence="1">2.7.7.49</ecNumber>
    </recommendedName>
</protein>
<dbReference type="Gene3D" id="1.10.340.70">
    <property type="match status" value="1"/>
</dbReference>
<reference evidence="3" key="2">
    <citation type="submission" date="2015-02" db="UniProtKB">
        <authorList>
            <consortium name="EnsemblMetazoa"/>
        </authorList>
    </citation>
    <scope>IDENTIFICATION</scope>
</reference>
<dbReference type="InterPro" id="IPR050951">
    <property type="entry name" value="Retrovirus_Pol_polyprotein"/>
</dbReference>
<dbReference type="EnsemblMetazoa" id="SMAR001611-RA">
    <property type="protein sequence ID" value="SMAR001611-PA"/>
    <property type="gene ID" value="SMAR001611"/>
</dbReference>
<dbReference type="PROSITE" id="PS50994">
    <property type="entry name" value="INTEGRASE"/>
    <property type="match status" value="1"/>
</dbReference>
<dbReference type="Gene3D" id="3.30.420.10">
    <property type="entry name" value="Ribonuclease H-like superfamily/Ribonuclease H"/>
    <property type="match status" value="1"/>
</dbReference>
<dbReference type="GO" id="GO:0015074">
    <property type="term" value="P:DNA integration"/>
    <property type="evidence" value="ECO:0007669"/>
    <property type="project" value="InterPro"/>
</dbReference>
<dbReference type="PhylomeDB" id="T1IKZ6"/>
<dbReference type="GO" id="GO:0003964">
    <property type="term" value="F:RNA-directed DNA polymerase activity"/>
    <property type="evidence" value="ECO:0007669"/>
    <property type="project" value="UniProtKB-EC"/>
</dbReference>
<dbReference type="HOGENOM" id="CLU_013374_1_0_1"/>
<dbReference type="InterPro" id="IPR041588">
    <property type="entry name" value="Integrase_H2C2"/>
</dbReference>
<dbReference type="AlphaFoldDB" id="T1IKZ6"/>
<dbReference type="STRING" id="126957.T1IKZ6"/>
<dbReference type="Proteomes" id="UP000014500">
    <property type="component" value="Unassembled WGS sequence"/>
</dbReference>
<evidence type="ECO:0000256" key="1">
    <source>
        <dbReference type="ARBA" id="ARBA00012493"/>
    </source>
</evidence>
<dbReference type="Pfam" id="PF17921">
    <property type="entry name" value="Integrase_H2C2"/>
    <property type="match status" value="1"/>
</dbReference>
<dbReference type="InterPro" id="IPR001584">
    <property type="entry name" value="Integrase_cat-core"/>
</dbReference>
<dbReference type="PANTHER" id="PTHR37984:SF5">
    <property type="entry name" value="PROTEIN NYNRIN-LIKE"/>
    <property type="match status" value="1"/>
</dbReference>
<proteinExistence type="predicted"/>
<dbReference type="PANTHER" id="PTHR37984">
    <property type="entry name" value="PROTEIN CBG26694"/>
    <property type="match status" value="1"/>
</dbReference>
<dbReference type="EMBL" id="JH430672">
    <property type="status" value="NOT_ANNOTATED_CDS"/>
    <property type="molecule type" value="Genomic_DNA"/>
</dbReference>